<dbReference type="PROSITE" id="PS50889">
    <property type="entry name" value="S4"/>
    <property type="match status" value="1"/>
</dbReference>
<dbReference type="InterPro" id="IPR006224">
    <property type="entry name" value="PsdUridine_synth_RluA-like_CS"/>
</dbReference>
<dbReference type="GO" id="GO:0003723">
    <property type="term" value="F:RNA binding"/>
    <property type="evidence" value="ECO:0007669"/>
    <property type="project" value="UniProtKB-KW"/>
</dbReference>
<keyword evidence="9" id="KW-1185">Reference proteome</keyword>
<dbReference type="InterPro" id="IPR050188">
    <property type="entry name" value="RluA_PseudoU_synthase"/>
</dbReference>
<dbReference type="InterPro" id="IPR002942">
    <property type="entry name" value="S4_RNA-bd"/>
</dbReference>
<feature type="active site" evidence="4">
    <location>
        <position position="130"/>
    </location>
</feature>
<keyword evidence="3 6" id="KW-0413">Isomerase</keyword>
<dbReference type="GO" id="GO:0000455">
    <property type="term" value="P:enzyme-directed rRNA pseudouridine synthesis"/>
    <property type="evidence" value="ECO:0007669"/>
    <property type="project" value="TreeGrafter"/>
</dbReference>
<dbReference type="AlphaFoldDB" id="A0A7G9RZP1"/>
<dbReference type="CDD" id="cd00165">
    <property type="entry name" value="S4"/>
    <property type="match status" value="1"/>
</dbReference>
<sequence>MKQWTIDTTFVGLRADIFISQHSDYSRSKVNEMIKSECIMVNHNSIKANYKLHLNDLIELQDYVEKAHDLAPVEMKLDIVYEDDYLIIVNKPSGLVVHPSKGNRDQSLLQGLIYYYQNTSFKPGIVHRLDKQTSGLLIVAKDMMTHRLLASAIENKEVQRYYRALVKGDFTENSCWVRHKISESSKLKQMVLDPENGKEAVTEVLKIASNQSYSLLEYHLFTGRKHQIRIHSQSLGFPILNDPVYALESFDPDYGQFLCAFKLMFTHPRTHENLEFTIPLPEEFAQYLQL</sequence>
<dbReference type="NCBIfam" id="TIGR00005">
    <property type="entry name" value="rluA_subfam"/>
    <property type="match status" value="1"/>
</dbReference>
<evidence type="ECO:0000256" key="1">
    <source>
        <dbReference type="ARBA" id="ARBA00000073"/>
    </source>
</evidence>
<dbReference type="GO" id="GO:0120159">
    <property type="term" value="F:rRNA pseudouridine synthase activity"/>
    <property type="evidence" value="ECO:0007669"/>
    <property type="project" value="UniProtKB-ARBA"/>
</dbReference>
<evidence type="ECO:0000313" key="8">
    <source>
        <dbReference type="EMBL" id="QNN61066.1"/>
    </source>
</evidence>
<protein>
    <recommendedName>
        <fullName evidence="6">Pseudouridine synthase</fullName>
        <ecNumber evidence="6">5.4.99.-</ecNumber>
    </recommendedName>
</protein>
<accession>A0A7G9RZP1</accession>
<dbReference type="EC" id="5.4.99.-" evidence="6"/>
<proteinExistence type="inferred from homology"/>
<reference evidence="8 9" key="1">
    <citation type="submission" date="2020-08" db="EMBL/GenBank/DDBJ databases">
        <title>Genome sequence of Erysipelothrix inopinata DSM 15511T.</title>
        <authorList>
            <person name="Hyun D.-W."/>
            <person name="Bae J.-W."/>
        </authorList>
    </citation>
    <scope>NUCLEOTIDE SEQUENCE [LARGE SCALE GENOMIC DNA]</scope>
    <source>
        <strain evidence="8 9">DSM 15511</strain>
    </source>
</reference>
<dbReference type="EMBL" id="CP060715">
    <property type="protein sequence ID" value="QNN61066.1"/>
    <property type="molecule type" value="Genomic_DNA"/>
</dbReference>
<dbReference type="Proteomes" id="UP000515928">
    <property type="component" value="Chromosome"/>
</dbReference>
<dbReference type="InterPro" id="IPR006145">
    <property type="entry name" value="PsdUridine_synth_RsuA/RluA"/>
</dbReference>
<dbReference type="Gene3D" id="3.30.2350.10">
    <property type="entry name" value="Pseudouridine synthase"/>
    <property type="match status" value="1"/>
</dbReference>
<comment type="similarity">
    <text evidence="2 6">Belongs to the pseudouridine synthase RluA family.</text>
</comment>
<evidence type="ECO:0000313" key="9">
    <source>
        <dbReference type="Proteomes" id="UP000515928"/>
    </source>
</evidence>
<gene>
    <name evidence="8" type="ORF">H9L01_01495</name>
</gene>
<dbReference type="SUPFAM" id="SSF55174">
    <property type="entry name" value="Alpha-L RNA-binding motif"/>
    <property type="match status" value="1"/>
</dbReference>
<evidence type="ECO:0000256" key="4">
    <source>
        <dbReference type="PIRSR" id="PIRSR606225-1"/>
    </source>
</evidence>
<dbReference type="PANTHER" id="PTHR21600">
    <property type="entry name" value="MITOCHONDRIAL RNA PSEUDOURIDINE SYNTHASE"/>
    <property type="match status" value="1"/>
</dbReference>
<dbReference type="Gene3D" id="3.10.290.10">
    <property type="entry name" value="RNA-binding S4 domain"/>
    <property type="match status" value="1"/>
</dbReference>
<dbReference type="InterPro" id="IPR006225">
    <property type="entry name" value="PsdUridine_synth_RluC/D"/>
</dbReference>
<dbReference type="SMART" id="SM00363">
    <property type="entry name" value="S4"/>
    <property type="match status" value="1"/>
</dbReference>
<dbReference type="InterPro" id="IPR020103">
    <property type="entry name" value="PsdUridine_synth_cat_dom_sf"/>
</dbReference>
<evidence type="ECO:0000259" key="7">
    <source>
        <dbReference type="SMART" id="SM00363"/>
    </source>
</evidence>
<evidence type="ECO:0000256" key="6">
    <source>
        <dbReference type="RuleBase" id="RU362028"/>
    </source>
</evidence>
<dbReference type="CDD" id="cd02869">
    <property type="entry name" value="PseudoU_synth_RluA_like"/>
    <property type="match status" value="1"/>
</dbReference>
<feature type="domain" description="RNA-binding S4" evidence="7">
    <location>
        <begin position="13"/>
        <end position="71"/>
    </location>
</feature>
<dbReference type="SUPFAM" id="SSF55120">
    <property type="entry name" value="Pseudouridine synthase"/>
    <property type="match status" value="1"/>
</dbReference>
<evidence type="ECO:0000256" key="2">
    <source>
        <dbReference type="ARBA" id="ARBA00010876"/>
    </source>
</evidence>
<dbReference type="PANTHER" id="PTHR21600:SF44">
    <property type="entry name" value="RIBOSOMAL LARGE SUBUNIT PSEUDOURIDINE SYNTHASE D"/>
    <property type="match status" value="1"/>
</dbReference>
<dbReference type="Pfam" id="PF00849">
    <property type="entry name" value="PseudoU_synth_2"/>
    <property type="match status" value="1"/>
</dbReference>
<evidence type="ECO:0000256" key="3">
    <source>
        <dbReference type="ARBA" id="ARBA00023235"/>
    </source>
</evidence>
<comment type="catalytic activity">
    <reaction evidence="1 6">
        <text>a uridine in RNA = a pseudouridine in RNA</text>
        <dbReference type="Rhea" id="RHEA:48348"/>
        <dbReference type="Rhea" id="RHEA-COMP:12068"/>
        <dbReference type="Rhea" id="RHEA-COMP:12069"/>
        <dbReference type="ChEBI" id="CHEBI:65314"/>
        <dbReference type="ChEBI" id="CHEBI:65315"/>
    </reaction>
</comment>
<keyword evidence="5" id="KW-0694">RNA-binding</keyword>
<dbReference type="KEGG" id="eio:H9L01_01495"/>
<organism evidence="8 9">
    <name type="scientific">Erysipelothrix inopinata</name>
    <dbReference type="NCBI Taxonomy" id="225084"/>
    <lineage>
        <taxon>Bacteria</taxon>
        <taxon>Bacillati</taxon>
        <taxon>Bacillota</taxon>
        <taxon>Erysipelotrichia</taxon>
        <taxon>Erysipelotrichales</taxon>
        <taxon>Erysipelotrichaceae</taxon>
        <taxon>Erysipelothrix</taxon>
    </lineage>
</organism>
<comment type="function">
    <text evidence="6">Responsible for synthesis of pseudouridine from uracil.</text>
</comment>
<dbReference type="InterPro" id="IPR036986">
    <property type="entry name" value="S4_RNA-bd_sf"/>
</dbReference>
<name>A0A7G9RZP1_9FIRM</name>
<evidence type="ECO:0000256" key="5">
    <source>
        <dbReference type="PROSITE-ProRule" id="PRU00182"/>
    </source>
</evidence>
<dbReference type="RefSeq" id="WP_187534184.1">
    <property type="nucleotide sequence ID" value="NZ_CBCSHU010000019.1"/>
</dbReference>
<dbReference type="PROSITE" id="PS01129">
    <property type="entry name" value="PSI_RLU"/>
    <property type="match status" value="1"/>
</dbReference>